<protein>
    <submittedName>
        <fullName evidence="1">Uncharacterized protein</fullName>
    </submittedName>
</protein>
<comment type="caution">
    <text evidence="1">The sequence shown here is derived from an EMBL/GenBank/DDBJ whole genome shotgun (WGS) entry which is preliminary data.</text>
</comment>
<name>A0AAQ4ENV9_AMBAM</name>
<reference evidence="1 2" key="1">
    <citation type="journal article" date="2023" name="Arcadia Sci">
        <title>De novo assembly of a long-read Amblyomma americanum tick genome.</title>
        <authorList>
            <person name="Chou S."/>
            <person name="Poskanzer K.E."/>
            <person name="Rollins M."/>
            <person name="Thuy-Boun P.S."/>
        </authorList>
    </citation>
    <scope>NUCLEOTIDE SEQUENCE [LARGE SCALE GENOMIC DNA]</scope>
    <source>
        <strain evidence="1">F_SG_1</strain>
        <tissue evidence="1">Salivary glands</tissue>
    </source>
</reference>
<evidence type="ECO:0000313" key="1">
    <source>
        <dbReference type="EMBL" id="KAK8776439.1"/>
    </source>
</evidence>
<dbReference type="AlphaFoldDB" id="A0AAQ4ENV9"/>
<proteinExistence type="predicted"/>
<keyword evidence="2" id="KW-1185">Reference proteome</keyword>
<evidence type="ECO:0000313" key="2">
    <source>
        <dbReference type="Proteomes" id="UP001321473"/>
    </source>
</evidence>
<dbReference type="Proteomes" id="UP001321473">
    <property type="component" value="Unassembled WGS sequence"/>
</dbReference>
<gene>
    <name evidence="1" type="ORF">V5799_030222</name>
</gene>
<sequence length="103" mass="11597">MSQRMAPMPVALLESSVPPMQDLVTQFEWTREQGLVCSELLESPLMVWVCVLLQHDCVQMKVGLTASSKQRANSKQQLRLLMFQLPCSEFCASYSRSNSSSVI</sequence>
<accession>A0AAQ4ENV9</accession>
<organism evidence="1 2">
    <name type="scientific">Amblyomma americanum</name>
    <name type="common">Lone star tick</name>
    <dbReference type="NCBI Taxonomy" id="6943"/>
    <lineage>
        <taxon>Eukaryota</taxon>
        <taxon>Metazoa</taxon>
        <taxon>Ecdysozoa</taxon>
        <taxon>Arthropoda</taxon>
        <taxon>Chelicerata</taxon>
        <taxon>Arachnida</taxon>
        <taxon>Acari</taxon>
        <taxon>Parasitiformes</taxon>
        <taxon>Ixodida</taxon>
        <taxon>Ixodoidea</taxon>
        <taxon>Ixodidae</taxon>
        <taxon>Amblyomminae</taxon>
        <taxon>Amblyomma</taxon>
    </lineage>
</organism>
<dbReference type="EMBL" id="JARKHS020012946">
    <property type="protein sequence ID" value="KAK8776439.1"/>
    <property type="molecule type" value="Genomic_DNA"/>
</dbReference>